<keyword evidence="7 18" id="KW-0561">Oxygen transport</keyword>
<evidence type="ECO:0000256" key="8">
    <source>
        <dbReference type="ARBA" id="ARBA00022630"/>
    </source>
</evidence>
<dbReference type="PANTHER" id="PTHR43396">
    <property type="entry name" value="FLAVOHEMOPROTEIN"/>
    <property type="match status" value="1"/>
</dbReference>
<evidence type="ECO:0000256" key="16">
    <source>
        <dbReference type="ARBA" id="ARBA00048649"/>
    </source>
</evidence>
<evidence type="ECO:0000259" key="19">
    <source>
        <dbReference type="PROSITE" id="PS01033"/>
    </source>
</evidence>
<evidence type="ECO:0000256" key="14">
    <source>
        <dbReference type="ARBA" id="ARBA00023027"/>
    </source>
</evidence>
<dbReference type="InterPro" id="IPR012292">
    <property type="entry name" value="Globin/Proto"/>
</dbReference>
<comment type="cofactor">
    <cofactor evidence="1">
        <name>heme b</name>
        <dbReference type="ChEBI" id="CHEBI:60344"/>
    </cofactor>
</comment>
<dbReference type="GO" id="GO:0009636">
    <property type="term" value="P:response to toxic substance"/>
    <property type="evidence" value="ECO:0007669"/>
    <property type="project" value="UniProtKB-KW"/>
</dbReference>
<dbReference type="PROSITE" id="PS01033">
    <property type="entry name" value="GLOBIN"/>
    <property type="match status" value="1"/>
</dbReference>
<dbReference type="InterPro" id="IPR039261">
    <property type="entry name" value="FNR_nucleotide-bd"/>
</dbReference>
<dbReference type="InterPro" id="IPR008333">
    <property type="entry name" value="Cbr1-like_FAD-bd_dom"/>
</dbReference>
<evidence type="ECO:0000259" key="20">
    <source>
        <dbReference type="PROSITE" id="PS51384"/>
    </source>
</evidence>
<dbReference type="RefSeq" id="WP_169897812.1">
    <property type="nucleotide sequence ID" value="NZ_JAAQYP010000016.1"/>
</dbReference>
<dbReference type="GO" id="GO:0005344">
    <property type="term" value="F:oxygen carrier activity"/>
    <property type="evidence" value="ECO:0007669"/>
    <property type="project" value="UniProtKB-KW"/>
</dbReference>
<dbReference type="GO" id="GO:0046210">
    <property type="term" value="P:nitric oxide catabolic process"/>
    <property type="evidence" value="ECO:0007669"/>
    <property type="project" value="TreeGrafter"/>
</dbReference>
<protein>
    <recommendedName>
        <fullName evidence="4">nitric oxide dioxygenase</fullName>
        <ecNumber evidence="4">1.14.12.17</ecNumber>
    </recommendedName>
</protein>
<dbReference type="GO" id="GO:0019825">
    <property type="term" value="F:oxygen binding"/>
    <property type="evidence" value="ECO:0007669"/>
    <property type="project" value="InterPro"/>
</dbReference>
<name>A0A7Y1QLM6_9PSED</name>
<dbReference type="Pfam" id="PF00970">
    <property type="entry name" value="FAD_binding_6"/>
    <property type="match status" value="1"/>
</dbReference>
<accession>A0A7Y1QLM6</accession>
<dbReference type="CDD" id="cd14780">
    <property type="entry name" value="HmpPa-globin-like"/>
    <property type="match status" value="1"/>
</dbReference>
<dbReference type="GO" id="GO:0071500">
    <property type="term" value="P:cellular response to nitrosative stress"/>
    <property type="evidence" value="ECO:0007669"/>
    <property type="project" value="TreeGrafter"/>
</dbReference>
<dbReference type="GO" id="GO:0071949">
    <property type="term" value="F:FAD binding"/>
    <property type="evidence" value="ECO:0007669"/>
    <property type="project" value="TreeGrafter"/>
</dbReference>
<dbReference type="InterPro" id="IPR001433">
    <property type="entry name" value="OxRdtase_FAD/NAD-bd"/>
</dbReference>
<keyword evidence="9" id="KW-0479">Metal-binding</keyword>
<comment type="catalytic activity">
    <reaction evidence="16">
        <text>2 nitric oxide + NADH + 2 O2 = 2 nitrate + NAD(+) + H(+)</text>
        <dbReference type="Rhea" id="RHEA:19469"/>
        <dbReference type="ChEBI" id="CHEBI:15378"/>
        <dbReference type="ChEBI" id="CHEBI:15379"/>
        <dbReference type="ChEBI" id="CHEBI:16480"/>
        <dbReference type="ChEBI" id="CHEBI:17632"/>
        <dbReference type="ChEBI" id="CHEBI:57540"/>
        <dbReference type="ChEBI" id="CHEBI:57945"/>
        <dbReference type="EC" id="1.14.12.17"/>
    </reaction>
</comment>
<dbReference type="GO" id="GO:0046872">
    <property type="term" value="F:metal ion binding"/>
    <property type="evidence" value="ECO:0007669"/>
    <property type="project" value="UniProtKB-KW"/>
</dbReference>
<organism evidence="21 22">
    <name type="scientific">Pseudomonas gessardii</name>
    <dbReference type="NCBI Taxonomy" id="78544"/>
    <lineage>
        <taxon>Bacteria</taxon>
        <taxon>Pseudomonadati</taxon>
        <taxon>Pseudomonadota</taxon>
        <taxon>Gammaproteobacteria</taxon>
        <taxon>Pseudomonadales</taxon>
        <taxon>Pseudomonadaceae</taxon>
        <taxon>Pseudomonas</taxon>
    </lineage>
</organism>
<dbReference type="GO" id="GO:0008941">
    <property type="term" value="F:nitric oxide dioxygenase NAD(P)H activity"/>
    <property type="evidence" value="ECO:0007669"/>
    <property type="project" value="UniProtKB-EC"/>
</dbReference>
<evidence type="ECO:0000256" key="5">
    <source>
        <dbReference type="ARBA" id="ARBA00022575"/>
    </source>
</evidence>
<evidence type="ECO:0000313" key="21">
    <source>
        <dbReference type="EMBL" id="NNA95944.1"/>
    </source>
</evidence>
<dbReference type="InterPro" id="IPR000971">
    <property type="entry name" value="Globin"/>
</dbReference>
<dbReference type="FunFam" id="1.10.490.10:FF:000003">
    <property type="entry name" value="Flavohemoprotein"/>
    <property type="match status" value="1"/>
</dbReference>
<evidence type="ECO:0000256" key="10">
    <source>
        <dbReference type="ARBA" id="ARBA00022827"/>
    </source>
</evidence>
<dbReference type="SUPFAM" id="SSF52343">
    <property type="entry name" value="Ferredoxin reductase-like, C-terminal NADP-linked domain"/>
    <property type="match status" value="1"/>
</dbReference>
<dbReference type="CDD" id="cd06184">
    <property type="entry name" value="flavohem_like_fad_nad_binding"/>
    <property type="match status" value="1"/>
</dbReference>
<dbReference type="InterPro" id="IPR017938">
    <property type="entry name" value="Riboflavin_synthase-like_b-brl"/>
</dbReference>
<dbReference type="Pfam" id="PF00042">
    <property type="entry name" value="Globin"/>
    <property type="match status" value="1"/>
</dbReference>
<dbReference type="AlphaFoldDB" id="A0A7Y1QLM6"/>
<dbReference type="SUPFAM" id="SSF63380">
    <property type="entry name" value="Riboflavin synthase domain-like"/>
    <property type="match status" value="1"/>
</dbReference>
<evidence type="ECO:0000256" key="3">
    <source>
        <dbReference type="ARBA" id="ARBA00006401"/>
    </source>
</evidence>
<proteinExistence type="inferred from homology"/>
<evidence type="ECO:0000256" key="12">
    <source>
        <dbReference type="ARBA" id="ARBA00023002"/>
    </source>
</evidence>
<reference evidence="21 22" key="1">
    <citation type="journal article" date="2020" name="Front. Microbiol.">
        <title>Genetic Organization of the aprX-lipA2 Operon Affects the Proteolytic Potential of Pseudomonas Species in Milk.</title>
        <authorList>
            <person name="Maier C."/>
            <person name="Huptas C."/>
            <person name="von Neubeck M."/>
            <person name="Scherer S."/>
            <person name="Wenning M."/>
            <person name="Lucking G."/>
        </authorList>
    </citation>
    <scope>NUCLEOTIDE SEQUENCE [LARGE SCALE GENOMIC DNA]</scope>
    <source>
        <strain evidence="21 22">G4779</strain>
    </source>
</reference>
<evidence type="ECO:0000256" key="6">
    <source>
        <dbReference type="ARBA" id="ARBA00022617"/>
    </source>
</evidence>
<keyword evidence="6 18" id="KW-0349">Heme</keyword>
<evidence type="ECO:0000256" key="4">
    <source>
        <dbReference type="ARBA" id="ARBA00012229"/>
    </source>
</evidence>
<comment type="caution">
    <text evidence="21">The sequence shown here is derived from an EMBL/GenBank/DDBJ whole genome shotgun (WGS) entry which is preliminary data.</text>
</comment>
<evidence type="ECO:0000256" key="13">
    <source>
        <dbReference type="ARBA" id="ARBA00023004"/>
    </source>
</evidence>
<evidence type="ECO:0000256" key="1">
    <source>
        <dbReference type="ARBA" id="ARBA00001970"/>
    </source>
</evidence>
<keyword evidence="8" id="KW-0285">Flavoprotein</keyword>
<keyword evidence="12 21" id="KW-0560">Oxidoreductase</keyword>
<evidence type="ECO:0000256" key="18">
    <source>
        <dbReference type="RuleBase" id="RU000356"/>
    </source>
</evidence>
<dbReference type="PROSITE" id="PS51384">
    <property type="entry name" value="FAD_FR"/>
    <property type="match status" value="1"/>
</dbReference>
<keyword evidence="11" id="KW-0521">NADP</keyword>
<evidence type="ECO:0000256" key="2">
    <source>
        <dbReference type="ARBA" id="ARBA00001974"/>
    </source>
</evidence>
<keyword evidence="14" id="KW-0520">NAD</keyword>
<dbReference type="InterPro" id="IPR017927">
    <property type="entry name" value="FAD-bd_FR_type"/>
</dbReference>
<evidence type="ECO:0000256" key="17">
    <source>
        <dbReference type="ARBA" id="ARBA00049433"/>
    </source>
</evidence>
<feature type="domain" description="FAD-binding FR-type" evidence="20">
    <location>
        <begin position="153"/>
        <end position="256"/>
    </location>
</feature>
<comment type="cofactor">
    <cofactor evidence="2">
        <name>FAD</name>
        <dbReference type="ChEBI" id="CHEBI:57692"/>
    </cofactor>
</comment>
<dbReference type="Gene3D" id="3.40.50.80">
    <property type="entry name" value="Nucleotide-binding domain of ferredoxin-NADP reductase (FNR) module"/>
    <property type="match status" value="1"/>
</dbReference>
<evidence type="ECO:0000256" key="9">
    <source>
        <dbReference type="ARBA" id="ARBA00022723"/>
    </source>
</evidence>
<evidence type="ECO:0000256" key="11">
    <source>
        <dbReference type="ARBA" id="ARBA00022857"/>
    </source>
</evidence>
<comment type="catalytic activity">
    <reaction evidence="17">
        <text>2 nitric oxide + NADPH + 2 O2 = 2 nitrate + NADP(+) + H(+)</text>
        <dbReference type="Rhea" id="RHEA:19465"/>
        <dbReference type="ChEBI" id="CHEBI:15378"/>
        <dbReference type="ChEBI" id="CHEBI:15379"/>
        <dbReference type="ChEBI" id="CHEBI:16480"/>
        <dbReference type="ChEBI" id="CHEBI:17632"/>
        <dbReference type="ChEBI" id="CHEBI:57783"/>
        <dbReference type="ChEBI" id="CHEBI:58349"/>
        <dbReference type="EC" id="1.14.12.17"/>
    </reaction>
</comment>
<dbReference type="EC" id="1.14.12.17" evidence="4"/>
<dbReference type="NCBIfam" id="NF009805">
    <property type="entry name" value="PRK13289.1"/>
    <property type="match status" value="1"/>
</dbReference>
<keyword evidence="18" id="KW-0813">Transport</keyword>
<sequence>MLSVQDRAIVKSTVPLLESGGEALITHFYRMMLSEYPEVRPLFNQAHQASGDQPRALANGVLMYARHIDQLDQLGDLVAKIINKHVALQILPEHYPIVGSCLLRAISEVLGDEIATPEVMSAWGAAYGQLADILIGAESAIYDEKAQAVGGWRGARPFLLVKRVEESSEIISLYFAPVDNGPILAAEPGQYIGLKLLIDGEEVRRNYSLSARTDAGLYRISIKREAGGRVSNYLHDQMHVGATIDLFPPSGEFTLVPSDKPLVPSDKPLVLISGGVGITPTLPMLEAALATERPVHFIHCARNGSVHAFRDWVDALAARHPQLQRFYCYAEDDGVSPAADKIGMLTQEQLAAWLPEERDVDAYFLGPKGFMSAVKRHLKALGVPEKQSRYEFFGPAAALE</sequence>
<dbReference type="Pfam" id="PF00175">
    <property type="entry name" value="NAD_binding_1"/>
    <property type="match status" value="1"/>
</dbReference>
<dbReference type="Gene3D" id="1.10.490.10">
    <property type="entry name" value="Globins"/>
    <property type="match status" value="1"/>
</dbReference>
<comment type="similarity">
    <text evidence="3">In the C-terminal section; belongs to the flavoprotein pyridine nucleotide cytochrome reductase family.</text>
</comment>
<dbReference type="FunFam" id="3.40.50.80:FF:000010">
    <property type="entry name" value="Flavohemoprotein"/>
    <property type="match status" value="1"/>
</dbReference>
<dbReference type="Gene3D" id="2.40.30.10">
    <property type="entry name" value="Translation factors"/>
    <property type="match status" value="1"/>
</dbReference>
<dbReference type="PANTHER" id="PTHR43396:SF3">
    <property type="entry name" value="FLAVOHEMOPROTEIN"/>
    <property type="match status" value="1"/>
</dbReference>
<keyword evidence="5" id="KW-0216">Detoxification</keyword>
<gene>
    <name evidence="21" type="primary">hmpA</name>
    <name evidence="21" type="ORF">HBO33_12275</name>
</gene>
<evidence type="ECO:0000256" key="7">
    <source>
        <dbReference type="ARBA" id="ARBA00022621"/>
    </source>
</evidence>
<feature type="domain" description="Globin" evidence="19">
    <location>
        <begin position="1"/>
        <end position="139"/>
    </location>
</feature>
<keyword evidence="13" id="KW-0408">Iron</keyword>
<keyword evidence="10" id="KW-0274">FAD</keyword>
<comment type="function">
    <text evidence="15">Is involved in NO detoxification in an aerobic process, termed nitric oxide dioxygenase (NOD) reaction that utilizes O(2) and NAD(P)H to convert NO to nitrate, which protects the bacterium from various noxious nitrogen compounds. Therefore, plays a central role in the inducible response to nitrosative stress.</text>
</comment>
<evidence type="ECO:0000313" key="22">
    <source>
        <dbReference type="Proteomes" id="UP000542111"/>
    </source>
</evidence>
<evidence type="ECO:0000256" key="15">
    <source>
        <dbReference type="ARBA" id="ARBA00025094"/>
    </source>
</evidence>
<dbReference type="Proteomes" id="UP000542111">
    <property type="component" value="Unassembled WGS sequence"/>
</dbReference>
<dbReference type="InterPro" id="IPR009050">
    <property type="entry name" value="Globin-like_sf"/>
</dbReference>
<dbReference type="EMBL" id="JAAQYP010000016">
    <property type="protein sequence ID" value="NNA95944.1"/>
    <property type="molecule type" value="Genomic_DNA"/>
</dbReference>
<comment type="similarity">
    <text evidence="18">Belongs to the globin family.</text>
</comment>
<dbReference type="SUPFAM" id="SSF46458">
    <property type="entry name" value="Globin-like"/>
    <property type="match status" value="1"/>
</dbReference>
<dbReference type="GO" id="GO:0020037">
    <property type="term" value="F:heme binding"/>
    <property type="evidence" value="ECO:0007669"/>
    <property type="project" value="InterPro"/>
</dbReference>